<dbReference type="PANTHER" id="PTHR11857">
    <property type="entry name" value="ODORANT BINDING PROTEIN-RELATED"/>
    <property type="match status" value="1"/>
</dbReference>
<evidence type="ECO:0000256" key="3">
    <source>
        <dbReference type="ARBA" id="ARBA00022525"/>
    </source>
</evidence>
<comment type="similarity">
    <text evidence="2">Belongs to the PBP/GOBP family.</text>
</comment>
<dbReference type="Pfam" id="PF01395">
    <property type="entry name" value="PBP_GOBP"/>
    <property type="match status" value="1"/>
</dbReference>
<dbReference type="InterPro" id="IPR006170">
    <property type="entry name" value="PBP/GOBP"/>
</dbReference>
<evidence type="ECO:0000256" key="2">
    <source>
        <dbReference type="ARBA" id="ARBA00008098"/>
    </source>
</evidence>
<dbReference type="GO" id="GO:0005615">
    <property type="term" value="C:extracellular space"/>
    <property type="evidence" value="ECO:0007669"/>
    <property type="project" value="TreeGrafter"/>
</dbReference>
<evidence type="ECO:0000256" key="4">
    <source>
        <dbReference type="ARBA" id="ARBA00022729"/>
    </source>
</evidence>
<keyword evidence="4" id="KW-0732">Signal</keyword>
<dbReference type="GO" id="GO:0005549">
    <property type="term" value="F:odorant binding"/>
    <property type="evidence" value="ECO:0007669"/>
    <property type="project" value="InterPro"/>
</dbReference>
<organism evidence="6">
    <name type="scientific">Anopheles atroparvus</name>
    <name type="common">European mosquito</name>
    <dbReference type="NCBI Taxonomy" id="41427"/>
    <lineage>
        <taxon>Eukaryota</taxon>
        <taxon>Metazoa</taxon>
        <taxon>Ecdysozoa</taxon>
        <taxon>Arthropoda</taxon>
        <taxon>Hexapoda</taxon>
        <taxon>Insecta</taxon>
        <taxon>Pterygota</taxon>
        <taxon>Neoptera</taxon>
        <taxon>Endopterygota</taxon>
        <taxon>Diptera</taxon>
        <taxon>Nematocera</taxon>
        <taxon>Culicoidea</taxon>
        <taxon>Culicidae</taxon>
        <taxon>Anophelinae</taxon>
        <taxon>Anopheles</taxon>
    </lineage>
</organism>
<dbReference type="Gene3D" id="1.10.238.20">
    <property type="entry name" value="Pheromone/general odorant binding protein domain"/>
    <property type="match status" value="1"/>
</dbReference>
<comment type="subcellular location">
    <subcellularLocation>
        <location evidence="1">Secreted</location>
    </subcellularLocation>
</comment>
<sequence length="240" mass="27394">MLRRLNALVLCCGALLQCTGAIRHHILTKSWHEAQEDCLAYLCVDADRSAHFRAEHYGVDALTKQLVFCIALNLRVYEPARNAVRVEMLSRFFCPDPADSDNVERTNECLRKVGPSLSSNGNSCRTEELHLTATETVFEAFRCCYHHYGNLIRVAVPLPPTALELDQVQQECALIVALPLELLRDRLRLRVHPNYDRLRRTSKMRFFSSNSARMFSMTRTFMTQLLQALLNGQFSSSCKV</sequence>
<dbReference type="EnsemblMetazoa" id="AATE020452-RA">
    <property type="protein sequence ID" value="AATE020452-PA.1"/>
    <property type="gene ID" value="AATE020452"/>
</dbReference>
<dbReference type="STRING" id="41427.A0A182JLS3"/>
<protein>
    <submittedName>
        <fullName evidence="6">Uncharacterized protein</fullName>
    </submittedName>
</protein>
<dbReference type="SUPFAM" id="SSF47565">
    <property type="entry name" value="Insect pheromone/odorant-binding proteins"/>
    <property type="match status" value="1"/>
</dbReference>
<evidence type="ECO:0000256" key="5">
    <source>
        <dbReference type="ARBA" id="ARBA00023157"/>
    </source>
</evidence>
<dbReference type="GO" id="GO:0007608">
    <property type="term" value="P:sensory perception of smell"/>
    <property type="evidence" value="ECO:0007669"/>
    <property type="project" value="TreeGrafter"/>
</dbReference>
<reference evidence="6" key="1">
    <citation type="submission" date="2022-08" db="UniProtKB">
        <authorList>
            <consortium name="EnsemblMetazoa"/>
        </authorList>
    </citation>
    <scope>IDENTIFICATION</scope>
    <source>
        <strain evidence="6">EBRO</strain>
    </source>
</reference>
<dbReference type="PANTHER" id="PTHR11857:SF46">
    <property type="entry name" value="GENERAL ODORANT-BINDING PROTEIN 99A-RELATED"/>
    <property type="match status" value="1"/>
</dbReference>
<keyword evidence="3" id="KW-0964">Secreted</keyword>
<accession>A0A182JLS3</accession>
<dbReference type="InterPro" id="IPR036728">
    <property type="entry name" value="PBP_GOBP_sf"/>
</dbReference>
<dbReference type="VEuPathDB" id="VectorBase:AATE020452"/>
<keyword evidence="5" id="KW-1015">Disulfide bond</keyword>
<dbReference type="CDD" id="cd23992">
    <property type="entry name" value="PBP_GOBP"/>
    <property type="match status" value="1"/>
</dbReference>
<evidence type="ECO:0000256" key="1">
    <source>
        <dbReference type="ARBA" id="ARBA00004613"/>
    </source>
</evidence>
<dbReference type="AlphaFoldDB" id="A0A182JLS3"/>
<evidence type="ECO:0000313" key="6">
    <source>
        <dbReference type="EnsemblMetazoa" id="AATE020452-PA.1"/>
    </source>
</evidence>
<proteinExistence type="inferred from homology"/>
<name>A0A182JLS3_ANOAO</name>